<feature type="transmembrane region" description="Helical" evidence="1">
    <location>
        <begin position="42"/>
        <end position="65"/>
    </location>
</feature>
<feature type="transmembrane region" description="Helical" evidence="1">
    <location>
        <begin position="258"/>
        <end position="282"/>
    </location>
</feature>
<proteinExistence type="predicted"/>
<feature type="transmembrane region" description="Helical" evidence="1">
    <location>
        <begin position="134"/>
        <end position="156"/>
    </location>
</feature>
<feature type="transmembrane region" description="Helical" evidence="1">
    <location>
        <begin position="85"/>
        <end position="108"/>
    </location>
</feature>
<organism evidence="2 3">
    <name type="scientific">Hypsizygus marmoreus</name>
    <name type="common">White beech mushroom</name>
    <name type="synonym">Agaricus marmoreus</name>
    <dbReference type="NCBI Taxonomy" id="39966"/>
    <lineage>
        <taxon>Eukaryota</taxon>
        <taxon>Fungi</taxon>
        <taxon>Dikarya</taxon>
        <taxon>Basidiomycota</taxon>
        <taxon>Agaricomycotina</taxon>
        <taxon>Agaricomycetes</taxon>
        <taxon>Agaricomycetidae</taxon>
        <taxon>Agaricales</taxon>
        <taxon>Tricholomatineae</taxon>
        <taxon>Lyophyllaceae</taxon>
        <taxon>Hypsizygus</taxon>
    </lineage>
</organism>
<reference evidence="2" key="1">
    <citation type="submission" date="2018-04" db="EMBL/GenBank/DDBJ databases">
        <title>Whole genome sequencing of Hypsizygus marmoreus.</title>
        <authorList>
            <person name="Choi I.-G."/>
            <person name="Min B."/>
            <person name="Kim J.-G."/>
            <person name="Kim S."/>
            <person name="Oh Y.-L."/>
            <person name="Kong W.-S."/>
            <person name="Park H."/>
            <person name="Jeong J."/>
            <person name="Song E.-S."/>
        </authorList>
    </citation>
    <scope>NUCLEOTIDE SEQUENCE [LARGE SCALE GENOMIC DNA]</scope>
    <source>
        <strain evidence="2">51987-8</strain>
    </source>
</reference>
<dbReference type="AlphaFoldDB" id="A0A369JGM6"/>
<dbReference type="EMBL" id="LUEZ02000069">
    <property type="protein sequence ID" value="RDB20350.1"/>
    <property type="molecule type" value="Genomic_DNA"/>
</dbReference>
<feature type="transmembrane region" description="Helical" evidence="1">
    <location>
        <begin position="168"/>
        <end position="189"/>
    </location>
</feature>
<keyword evidence="1" id="KW-1133">Transmembrane helix</keyword>
<keyword evidence="1" id="KW-0472">Membrane</keyword>
<gene>
    <name evidence="2" type="ORF">Hypma_012696</name>
</gene>
<evidence type="ECO:0000313" key="3">
    <source>
        <dbReference type="Proteomes" id="UP000076154"/>
    </source>
</evidence>
<feature type="transmembrane region" description="Helical" evidence="1">
    <location>
        <begin position="215"/>
        <end position="237"/>
    </location>
</feature>
<keyword evidence="1" id="KW-0812">Transmembrane</keyword>
<name>A0A369JGM6_HYPMA</name>
<evidence type="ECO:0000256" key="1">
    <source>
        <dbReference type="SAM" id="Phobius"/>
    </source>
</evidence>
<sequence>MLFKPTVQIVWIFQKSLASLPANTMSTPDQQQLPFVDRFGIALLVNFAAVITNALLYGAFILLFYTSSASIIRRGLGSRSRQAMFLLTLITFVIATVDLAMGISKFIIEVQPILSRNSDVPLIERLRMSDHFKVGLALIDMWAVGILTNISDIVVTWRAWILFFENRWVMIGPLAFLLGTITTSLASLIPRFNKDVYIAVLTGSKSALVVNNLRMASVALSLATNALSTLMIAYKLWRHRAFLTDMLGPNQPRSRAQNVLIILVESGVLYFVLQLATFLFFVCRGPTWGRFVSSRVFFAIYLEFTVSPSHRANIYPARVSASSPSFIHAPQAMYPTIVVVLVNHQRSFVDTCGFTNADINDSQPNILARPVTVGHLSIVQASTSTFNGDLLQTQNVIGQNNTGDEVQVFETRFLKGTMMVEVDVEKRQAKTAPF</sequence>
<keyword evidence="3" id="KW-1185">Reference proteome</keyword>
<protein>
    <submittedName>
        <fullName evidence="2">Uncharacterized protein</fullName>
    </submittedName>
</protein>
<comment type="caution">
    <text evidence="2">The sequence shown here is derived from an EMBL/GenBank/DDBJ whole genome shotgun (WGS) entry which is preliminary data.</text>
</comment>
<evidence type="ECO:0000313" key="2">
    <source>
        <dbReference type="EMBL" id="RDB20350.1"/>
    </source>
</evidence>
<dbReference type="Proteomes" id="UP000076154">
    <property type="component" value="Unassembled WGS sequence"/>
</dbReference>
<dbReference type="InParanoid" id="A0A369JGM6"/>
<accession>A0A369JGM6</accession>
<dbReference type="OrthoDB" id="3174341at2759"/>